<feature type="active site" evidence="12">
    <location>
        <position position="170"/>
    </location>
</feature>
<comment type="activity regulation">
    <text evidence="12">FtsK may regulate the catalytic switch between XerC and XerD in the heterotetrameric complex during the two steps of the recombination process.</text>
</comment>
<dbReference type="NCBIfam" id="NF001399">
    <property type="entry name" value="PRK00283.1"/>
    <property type="match status" value="1"/>
</dbReference>
<dbReference type="STRING" id="745411.B3C1_05507"/>
<feature type="domain" description="Tyr recombinase" evidence="13">
    <location>
        <begin position="109"/>
        <end position="287"/>
    </location>
</feature>
<dbReference type="Proteomes" id="UP000006755">
    <property type="component" value="Unassembled WGS sequence"/>
</dbReference>
<protein>
    <recommendedName>
        <fullName evidence="4 12">Tyrosine recombinase XerC</fullName>
    </recommendedName>
</protein>
<sequence length="296" mass="33252">MASFAEALPAFLRHLHAERQRSEQTLAAYRRQLQAQADFFADLGIHRLDALDEGHIRQWLASETRRGQSPKSMAQGLSALRSFYDYGLHLGLVADNPASRVKTPRQPKRLPKALDLDETGRLFANGSQDPLLVRDRAMLELMYSCGLRLSELVGVDVDHINDGEVRVTGKGNKERIVPVGSKALEAIGKWRQLRGQFSQGGERALFLSRQGKRISARSVQQRFGQYAKRSGLDSHLNPHKLRHSFATHLLSSSGDLRAVQELLGHSQLATTQIYTHLDMEHLAKVYDAAHPRARRK</sequence>
<dbReference type="PROSITE" id="PS51900">
    <property type="entry name" value="CB"/>
    <property type="match status" value="1"/>
</dbReference>
<dbReference type="GO" id="GO:0051301">
    <property type="term" value="P:cell division"/>
    <property type="evidence" value="ECO:0007669"/>
    <property type="project" value="UniProtKB-UniRule"/>
</dbReference>
<evidence type="ECO:0000256" key="4">
    <source>
        <dbReference type="ARBA" id="ARBA00015804"/>
    </source>
</evidence>
<dbReference type="SUPFAM" id="SSF56349">
    <property type="entry name" value="DNA breaking-rejoining enzymes"/>
    <property type="match status" value="1"/>
</dbReference>
<proteinExistence type="inferred from homology"/>
<dbReference type="InterPro" id="IPR011010">
    <property type="entry name" value="DNA_brk_join_enz"/>
</dbReference>
<keyword evidence="11 12" id="KW-0131">Cell cycle</keyword>
<dbReference type="PANTHER" id="PTHR30349">
    <property type="entry name" value="PHAGE INTEGRASE-RELATED"/>
    <property type="match status" value="1"/>
</dbReference>
<dbReference type="GO" id="GO:0005737">
    <property type="term" value="C:cytoplasm"/>
    <property type="evidence" value="ECO:0007669"/>
    <property type="project" value="UniProtKB-SubCell"/>
</dbReference>
<evidence type="ECO:0000256" key="11">
    <source>
        <dbReference type="ARBA" id="ARBA00023306"/>
    </source>
</evidence>
<dbReference type="InterPro" id="IPR002104">
    <property type="entry name" value="Integrase_catalytic"/>
</dbReference>
<evidence type="ECO:0000259" key="13">
    <source>
        <dbReference type="PROSITE" id="PS51898"/>
    </source>
</evidence>
<dbReference type="GO" id="GO:0003677">
    <property type="term" value="F:DNA binding"/>
    <property type="evidence" value="ECO:0007669"/>
    <property type="project" value="UniProtKB-UniRule"/>
</dbReference>
<evidence type="ECO:0000256" key="5">
    <source>
        <dbReference type="ARBA" id="ARBA00022490"/>
    </source>
</evidence>
<dbReference type="InterPro" id="IPR044068">
    <property type="entry name" value="CB"/>
</dbReference>
<keyword evidence="7 12" id="KW-0159">Chromosome partition</keyword>
<dbReference type="InterPro" id="IPR004107">
    <property type="entry name" value="Integrase_SAM-like_N"/>
</dbReference>
<organism evidence="15 16">
    <name type="scientific">Gallaecimonas xiamenensis 3-C-1</name>
    <dbReference type="NCBI Taxonomy" id="745411"/>
    <lineage>
        <taxon>Bacteria</taxon>
        <taxon>Pseudomonadati</taxon>
        <taxon>Pseudomonadota</taxon>
        <taxon>Gammaproteobacteria</taxon>
        <taxon>Enterobacterales</taxon>
        <taxon>Gallaecimonadaceae</taxon>
        <taxon>Gallaecimonas</taxon>
    </lineage>
</organism>
<dbReference type="EMBL" id="AMRI01000006">
    <property type="protein sequence ID" value="EKE75890.1"/>
    <property type="molecule type" value="Genomic_DNA"/>
</dbReference>
<dbReference type="PROSITE" id="PS51898">
    <property type="entry name" value="TYR_RECOMBINASE"/>
    <property type="match status" value="1"/>
</dbReference>
<evidence type="ECO:0000256" key="2">
    <source>
        <dbReference type="ARBA" id="ARBA00006657"/>
    </source>
</evidence>
<dbReference type="CDD" id="cd00798">
    <property type="entry name" value="INT_XerDC_C"/>
    <property type="match status" value="1"/>
</dbReference>
<feature type="active site" evidence="12">
    <location>
        <position position="242"/>
    </location>
</feature>
<name>K2KEV6_9GAMM</name>
<keyword evidence="16" id="KW-1185">Reference proteome</keyword>
<feature type="active site" evidence="12">
    <location>
        <position position="239"/>
    </location>
</feature>
<dbReference type="Pfam" id="PF02899">
    <property type="entry name" value="Phage_int_SAM_1"/>
    <property type="match status" value="1"/>
</dbReference>
<dbReference type="GO" id="GO:0006313">
    <property type="term" value="P:DNA transposition"/>
    <property type="evidence" value="ECO:0007669"/>
    <property type="project" value="UniProtKB-UniRule"/>
</dbReference>
<feature type="active site" evidence="12">
    <location>
        <position position="148"/>
    </location>
</feature>
<dbReference type="HAMAP" id="MF_01808">
    <property type="entry name" value="Recomb_XerC_XerD"/>
    <property type="match status" value="1"/>
</dbReference>
<evidence type="ECO:0000313" key="15">
    <source>
        <dbReference type="EMBL" id="EKE75890.1"/>
    </source>
</evidence>
<evidence type="ECO:0000256" key="10">
    <source>
        <dbReference type="ARBA" id="ARBA00023172"/>
    </source>
</evidence>
<keyword evidence="10 12" id="KW-0233">DNA recombination</keyword>
<dbReference type="GO" id="GO:0009037">
    <property type="term" value="F:tyrosine-based site-specific recombinase activity"/>
    <property type="evidence" value="ECO:0007669"/>
    <property type="project" value="UniProtKB-UniRule"/>
</dbReference>
<accession>K2KEV6</accession>
<keyword evidence="9 12" id="KW-0238">DNA-binding</keyword>
<keyword evidence="6 12" id="KW-0132">Cell division</keyword>
<dbReference type="RefSeq" id="WP_008483464.1">
    <property type="nucleotide sequence ID" value="NZ_AMRI01000006.1"/>
</dbReference>
<evidence type="ECO:0000256" key="1">
    <source>
        <dbReference type="ARBA" id="ARBA00004496"/>
    </source>
</evidence>
<comment type="function">
    <text evidence="12">Site-specific tyrosine recombinase, which acts by catalyzing the cutting and rejoining of the recombining DNA molecules. Binds cooperatively to specific DNA consensus sequences that are separated from XerD binding sites by a short central region, forming the heterotetrameric XerC-XerD complex that recombines DNA substrates. The complex is essential to convert dimers of the bacterial chromosome into monomers to permit their segregation at cell division. It also contributes to the segregational stability of plasmids. In the complex XerC specifically exchanges the top DNA strands.</text>
</comment>
<evidence type="ECO:0000256" key="12">
    <source>
        <dbReference type="HAMAP-Rule" id="MF_01808"/>
    </source>
</evidence>
<dbReference type="InterPro" id="IPR011931">
    <property type="entry name" value="Recomb_XerC"/>
</dbReference>
<dbReference type="NCBIfam" id="TIGR02224">
    <property type="entry name" value="recomb_XerC"/>
    <property type="match status" value="1"/>
</dbReference>
<feature type="domain" description="Core-binding (CB)" evidence="14">
    <location>
        <begin position="2"/>
        <end position="88"/>
    </location>
</feature>
<dbReference type="InterPro" id="IPR050090">
    <property type="entry name" value="Tyrosine_recombinase_XerCD"/>
</dbReference>
<evidence type="ECO:0000256" key="6">
    <source>
        <dbReference type="ARBA" id="ARBA00022618"/>
    </source>
</evidence>
<dbReference type="Gene3D" id="1.10.443.10">
    <property type="entry name" value="Intergrase catalytic core"/>
    <property type="match status" value="1"/>
</dbReference>
<keyword evidence="5 12" id="KW-0963">Cytoplasm</keyword>
<dbReference type="eggNOG" id="COG4973">
    <property type="taxonomic scope" value="Bacteria"/>
</dbReference>
<evidence type="ECO:0000256" key="7">
    <source>
        <dbReference type="ARBA" id="ARBA00022829"/>
    </source>
</evidence>
<gene>
    <name evidence="12 15" type="primary">xerC</name>
    <name evidence="15" type="ORF">B3C1_05507</name>
</gene>
<dbReference type="PANTHER" id="PTHR30349:SF81">
    <property type="entry name" value="TYROSINE RECOMBINASE XERC"/>
    <property type="match status" value="1"/>
</dbReference>
<keyword evidence="8 12" id="KW-0229">DNA integration</keyword>
<dbReference type="Pfam" id="PF00589">
    <property type="entry name" value="Phage_integrase"/>
    <property type="match status" value="1"/>
</dbReference>
<evidence type="ECO:0000256" key="8">
    <source>
        <dbReference type="ARBA" id="ARBA00022908"/>
    </source>
</evidence>
<feature type="active site" description="O-(3'-phospho-DNA)-tyrosine intermediate" evidence="12">
    <location>
        <position position="274"/>
    </location>
</feature>
<feature type="active site" evidence="12">
    <location>
        <position position="265"/>
    </location>
</feature>
<comment type="caution">
    <text evidence="15">The sequence shown here is derived from an EMBL/GenBank/DDBJ whole genome shotgun (WGS) entry which is preliminary data.</text>
</comment>
<evidence type="ECO:0000256" key="3">
    <source>
        <dbReference type="ARBA" id="ARBA00011483"/>
    </source>
</evidence>
<dbReference type="InterPro" id="IPR023009">
    <property type="entry name" value="Tyrosine_recombinase_XerC/XerD"/>
</dbReference>
<dbReference type="AlphaFoldDB" id="K2KEV6"/>
<evidence type="ECO:0000259" key="14">
    <source>
        <dbReference type="PROSITE" id="PS51900"/>
    </source>
</evidence>
<dbReference type="InterPro" id="IPR010998">
    <property type="entry name" value="Integrase_recombinase_N"/>
</dbReference>
<dbReference type="GO" id="GO:0007059">
    <property type="term" value="P:chromosome segregation"/>
    <property type="evidence" value="ECO:0007669"/>
    <property type="project" value="UniProtKB-UniRule"/>
</dbReference>
<dbReference type="OrthoDB" id="9801717at2"/>
<evidence type="ECO:0000256" key="9">
    <source>
        <dbReference type="ARBA" id="ARBA00023125"/>
    </source>
</evidence>
<reference evidence="15 16" key="1">
    <citation type="journal article" date="2012" name="J. Bacteriol.">
        <title>Genome Sequence of Gallaecimonas xiamenensis Type Strain 3-C-1.</title>
        <authorList>
            <person name="Lai Q."/>
            <person name="Wang L."/>
            <person name="Wang W."/>
            <person name="Shao Z."/>
        </authorList>
    </citation>
    <scope>NUCLEOTIDE SEQUENCE [LARGE SCALE GENOMIC DNA]</scope>
    <source>
        <strain evidence="15 16">3-C-1</strain>
    </source>
</reference>
<evidence type="ECO:0000313" key="16">
    <source>
        <dbReference type="Proteomes" id="UP000006755"/>
    </source>
</evidence>
<comment type="subunit">
    <text evidence="3 12">Forms a cyclic heterotetrameric complex composed of two molecules of XerC and two molecules of XerD, in which XerC interacts with XerD via its C-terminal region, XerD interacts with XerC via its C-terminal region and so on.</text>
</comment>
<dbReference type="Gene3D" id="1.10.150.130">
    <property type="match status" value="1"/>
</dbReference>
<dbReference type="InterPro" id="IPR013762">
    <property type="entry name" value="Integrase-like_cat_sf"/>
</dbReference>
<dbReference type="PATRIC" id="fig|745411.4.peg.1095"/>
<comment type="subcellular location">
    <subcellularLocation>
        <location evidence="1 12">Cytoplasm</location>
    </subcellularLocation>
</comment>
<comment type="similarity">
    <text evidence="2 12">Belongs to the 'phage' integrase family. XerC subfamily.</text>
</comment>